<name>A0A286GAE7_9PROT</name>
<evidence type="ECO:0000256" key="7">
    <source>
        <dbReference type="PIRSR" id="PIRSR001235-1"/>
    </source>
</evidence>
<keyword evidence="6" id="KW-0464">Manganese</keyword>
<evidence type="ECO:0000259" key="9">
    <source>
        <dbReference type="Pfam" id="PF07687"/>
    </source>
</evidence>
<evidence type="ECO:0000313" key="10">
    <source>
        <dbReference type="EMBL" id="SOD92460.1"/>
    </source>
</evidence>
<comment type="cofactor">
    <cofactor evidence="1">
        <name>Mn(2+)</name>
        <dbReference type="ChEBI" id="CHEBI:29035"/>
    </cofactor>
</comment>
<dbReference type="NCBIfam" id="TIGR01879">
    <property type="entry name" value="hydantase"/>
    <property type="match status" value="1"/>
</dbReference>
<comment type="similarity">
    <text evidence="2">Belongs to the peptidase M20 family.</text>
</comment>
<dbReference type="Pfam" id="PF07687">
    <property type="entry name" value="M20_dimer"/>
    <property type="match status" value="1"/>
</dbReference>
<evidence type="ECO:0000256" key="3">
    <source>
        <dbReference type="ARBA" id="ARBA00011738"/>
    </source>
</evidence>
<accession>A0A286GAE7</accession>
<keyword evidence="7" id="KW-0862">Zinc</keyword>
<dbReference type="PANTHER" id="PTHR32494">
    <property type="entry name" value="ALLANTOATE DEIMINASE-RELATED"/>
    <property type="match status" value="1"/>
</dbReference>
<dbReference type="OrthoDB" id="9808195at2"/>
<keyword evidence="5" id="KW-0378">Hydrolase</keyword>
<dbReference type="Proteomes" id="UP000219621">
    <property type="component" value="Unassembled WGS sequence"/>
</dbReference>
<dbReference type="InterPro" id="IPR002933">
    <property type="entry name" value="Peptidase_M20"/>
</dbReference>
<feature type="domain" description="Peptidase M20 dimerisation" evidence="9">
    <location>
        <begin position="219"/>
        <end position="315"/>
    </location>
</feature>
<feature type="binding site" evidence="7">
    <location>
        <position position="387"/>
    </location>
    <ligand>
        <name>Zn(2+)</name>
        <dbReference type="ChEBI" id="CHEBI:29105"/>
        <label>2</label>
    </ligand>
</feature>
<evidence type="ECO:0000313" key="11">
    <source>
        <dbReference type="Proteomes" id="UP000219621"/>
    </source>
</evidence>
<gene>
    <name evidence="10" type="ORF">SAMN05421508_102446</name>
</gene>
<dbReference type="EMBL" id="OCNJ01000002">
    <property type="protein sequence ID" value="SOD92460.1"/>
    <property type="molecule type" value="Genomic_DNA"/>
</dbReference>
<protein>
    <submittedName>
        <fullName evidence="10">Allantoate deiminase</fullName>
    </submittedName>
</protein>
<keyword evidence="11" id="KW-1185">Reference proteome</keyword>
<feature type="binding site" evidence="8">
    <location>
        <position position="280"/>
    </location>
    <ligand>
        <name>allantoate</name>
        <dbReference type="ChEBI" id="CHEBI:17536"/>
    </ligand>
</feature>
<evidence type="ECO:0000256" key="5">
    <source>
        <dbReference type="ARBA" id="ARBA00022801"/>
    </source>
</evidence>
<proteinExistence type="inferred from homology"/>
<dbReference type="AlphaFoldDB" id="A0A286GAE7"/>
<keyword evidence="4 7" id="KW-0479">Metal-binding</keyword>
<dbReference type="SUPFAM" id="SSF55031">
    <property type="entry name" value="Bacterial exopeptidase dimerisation domain"/>
    <property type="match status" value="1"/>
</dbReference>
<feature type="binding site" evidence="8">
    <location>
        <position position="222"/>
    </location>
    <ligand>
        <name>allantoate</name>
        <dbReference type="ChEBI" id="CHEBI:17536"/>
    </ligand>
</feature>
<dbReference type="GO" id="GO:0016813">
    <property type="term" value="F:hydrolase activity, acting on carbon-nitrogen (but not peptide) bonds, in linear amidines"/>
    <property type="evidence" value="ECO:0007669"/>
    <property type="project" value="InterPro"/>
</dbReference>
<dbReference type="InterPro" id="IPR036264">
    <property type="entry name" value="Bact_exopeptidase_dim_dom"/>
</dbReference>
<dbReference type="PIRSF" id="PIRSF001235">
    <property type="entry name" value="Amidase_carbamoylase"/>
    <property type="match status" value="1"/>
</dbReference>
<dbReference type="NCBIfam" id="NF006775">
    <property type="entry name" value="PRK09290.2-5"/>
    <property type="match status" value="1"/>
</dbReference>
<evidence type="ECO:0000256" key="1">
    <source>
        <dbReference type="ARBA" id="ARBA00001936"/>
    </source>
</evidence>
<feature type="binding site" evidence="7">
    <location>
        <position position="87"/>
    </location>
    <ligand>
        <name>Zn(2+)</name>
        <dbReference type="ChEBI" id="CHEBI:29105"/>
        <label>1</label>
    </ligand>
</feature>
<comment type="subunit">
    <text evidence="3">Homodimer.</text>
</comment>
<dbReference type="PANTHER" id="PTHR32494:SF19">
    <property type="entry name" value="ALLANTOATE DEIMINASE-RELATED"/>
    <property type="match status" value="1"/>
</dbReference>
<feature type="binding site" evidence="7">
    <location>
        <position position="98"/>
    </location>
    <ligand>
        <name>Zn(2+)</name>
        <dbReference type="ChEBI" id="CHEBI:29105"/>
        <label>1</label>
    </ligand>
</feature>
<evidence type="ECO:0000256" key="6">
    <source>
        <dbReference type="ARBA" id="ARBA00023211"/>
    </source>
</evidence>
<comment type="cofactor">
    <cofactor evidence="7">
        <name>Zn(2+)</name>
        <dbReference type="ChEBI" id="CHEBI:29105"/>
    </cofactor>
    <text evidence="7">Binds 2 Zn(2+) ions per subunit.</text>
</comment>
<dbReference type="InterPro" id="IPR011650">
    <property type="entry name" value="Peptidase_M20_dimer"/>
</dbReference>
<dbReference type="InterPro" id="IPR010158">
    <property type="entry name" value="Amidase_Cbmase"/>
</dbReference>
<feature type="binding site" evidence="7">
    <location>
        <position position="98"/>
    </location>
    <ligand>
        <name>Zn(2+)</name>
        <dbReference type="ChEBI" id="CHEBI:29105"/>
        <label>2</label>
    </ligand>
</feature>
<dbReference type="GO" id="GO:0046872">
    <property type="term" value="F:metal ion binding"/>
    <property type="evidence" value="ECO:0007669"/>
    <property type="project" value="UniProtKB-KW"/>
</dbReference>
<dbReference type="CDD" id="cd03884">
    <property type="entry name" value="M20_bAS"/>
    <property type="match status" value="1"/>
</dbReference>
<dbReference type="Gene3D" id="3.30.70.360">
    <property type="match status" value="1"/>
</dbReference>
<dbReference type="SUPFAM" id="SSF53187">
    <property type="entry name" value="Zn-dependent exopeptidases"/>
    <property type="match status" value="1"/>
</dbReference>
<feature type="binding site" evidence="7">
    <location>
        <position position="133"/>
    </location>
    <ligand>
        <name>Zn(2+)</name>
        <dbReference type="ChEBI" id="CHEBI:29105"/>
        <label>2</label>
    </ligand>
</feature>
<feature type="binding site" evidence="8">
    <location>
        <position position="293"/>
    </location>
    <ligand>
        <name>allantoate</name>
        <dbReference type="ChEBI" id="CHEBI:17536"/>
    </ligand>
</feature>
<organism evidence="10 11">
    <name type="scientific">Caenispirillum bisanense</name>
    <dbReference type="NCBI Taxonomy" id="414052"/>
    <lineage>
        <taxon>Bacteria</taxon>
        <taxon>Pseudomonadati</taxon>
        <taxon>Pseudomonadota</taxon>
        <taxon>Alphaproteobacteria</taxon>
        <taxon>Rhodospirillales</taxon>
        <taxon>Novispirillaceae</taxon>
        <taxon>Caenispirillum</taxon>
    </lineage>
</organism>
<sequence length="418" mass="42394">MSGSLRLDPAAAGAALVERCDALAALTEEPGRLTRTYLTPRHAEANTLVGQWMAAAGMAVRVDALGNVVGRYEGAAPDAPAVVIGSHLDTVRDAGRYDGMLGVVSGIAVVEALHAAGRRLPFAVEVVGFGDEEGVRFGATLIGSRALAGTFDPALLAARDRDGTTLREALTAFGGDPAGWHSCTYGAARIRAYLELHIEQGPLLERLGLPVGVVTAIAGATRRAVTFGGMAGHAGTVPMDGRRDALAGAAEAVLAVEAVGRAHGVVATVGRMEALPGAVNVIPGAARFTVDLRAADDAARAAALADLDGRLAAVADRRGLTLAQEPLHENAATPCDPALMAVLDRAVARAGLPVHRLMSGAGHDAMAMAAVAPVAMLFVRCAGGISHNPAESITAADAGIGAAVLLDTLLLLAEDTPA</sequence>
<feature type="binding site" evidence="7">
    <location>
        <position position="197"/>
    </location>
    <ligand>
        <name>Zn(2+)</name>
        <dbReference type="ChEBI" id="CHEBI:29105"/>
        <label>1</label>
    </ligand>
</feature>
<evidence type="ECO:0000256" key="2">
    <source>
        <dbReference type="ARBA" id="ARBA00006153"/>
    </source>
</evidence>
<reference evidence="10 11" key="1">
    <citation type="submission" date="2017-09" db="EMBL/GenBank/DDBJ databases">
        <authorList>
            <person name="Ehlers B."/>
            <person name="Leendertz F.H."/>
        </authorList>
    </citation>
    <scope>NUCLEOTIDE SEQUENCE [LARGE SCALE GENOMIC DNA]</scope>
    <source>
        <strain evidence="10 11">USBA 140</strain>
    </source>
</reference>
<evidence type="ECO:0000256" key="4">
    <source>
        <dbReference type="ARBA" id="ARBA00022723"/>
    </source>
</evidence>
<evidence type="ECO:0000256" key="8">
    <source>
        <dbReference type="PIRSR" id="PIRSR001235-2"/>
    </source>
</evidence>
<dbReference type="Gene3D" id="3.40.630.10">
    <property type="entry name" value="Zn peptidases"/>
    <property type="match status" value="1"/>
</dbReference>
<dbReference type="Pfam" id="PF01546">
    <property type="entry name" value="Peptidase_M20"/>
    <property type="match status" value="1"/>
</dbReference>